<evidence type="ECO:0000256" key="1">
    <source>
        <dbReference type="ARBA" id="ARBA00004651"/>
    </source>
</evidence>
<proteinExistence type="predicted"/>
<feature type="transmembrane region" description="Helical" evidence="6">
    <location>
        <begin position="120"/>
        <end position="138"/>
    </location>
</feature>
<keyword evidence="3 6" id="KW-0812">Transmembrane</keyword>
<comment type="subcellular location">
    <subcellularLocation>
        <location evidence="1">Cell membrane</location>
        <topology evidence="1">Multi-pass membrane protein</topology>
    </subcellularLocation>
</comment>
<dbReference type="PANTHER" id="PTHR36115:SF9">
    <property type="entry name" value="LMO1584 PROTEIN"/>
    <property type="match status" value="1"/>
</dbReference>
<evidence type="ECO:0000256" key="2">
    <source>
        <dbReference type="ARBA" id="ARBA00022475"/>
    </source>
</evidence>
<feature type="domain" description="RDD" evidence="7">
    <location>
        <begin position="75"/>
        <end position="200"/>
    </location>
</feature>
<dbReference type="EMBL" id="FWXK01000002">
    <property type="protein sequence ID" value="SMC33779.1"/>
    <property type="molecule type" value="Genomic_DNA"/>
</dbReference>
<evidence type="ECO:0000256" key="4">
    <source>
        <dbReference type="ARBA" id="ARBA00022989"/>
    </source>
</evidence>
<feature type="transmembrane region" description="Helical" evidence="6">
    <location>
        <begin position="82"/>
        <end position="108"/>
    </location>
</feature>
<dbReference type="InterPro" id="IPR010432">
    <property type="entry name" value="RDD"/>
</dbReference>
<dbReference type="STRING" id="371602.SAMN04487984_0564"/>
<dbReference type="AlphaFoldDB" id="A0A1W1YCA6"/>
<evidence type="ECO:0000259" key="7">
    <source>
        <dbReference type="Pfam" id="PF06271"/>
    </source>
</evidence>
<keyword evidence="5 6" id="KW-0472">Membrane</keyword>
<protein>
    <submittedName>
        <fullName evidence="8">Uncharacterized membrane protein YckC, RDD family</fullName>
    </submittedName>
</protein>
<dbReference type="Pfam" id="PF06271">
    <property type="entry name" value="RDD"/>
    <property type="match status" value="1"/>
</dbReference>
<dbReference type="OrthoDB" id="9793824at2"/>
<dbReference type="Proteomes" id="UP000243884">
    <property type="component" value="Unassembled WGS sequence"/>
</dbReference>
<reference evidence="9" key="1">
    <citation type="submission" date="2017-04" db="EMBL/GenBank/DDBJ databases">
        <authorList>
            <person name="Varghese N."/>
            <person name="Submissions S."/>
        </authorList>
    </citation>
    <scope>NUCLEOTIDE SEQUENCE [LARGE SCALE GENOMIC DNA]</scope>
    <source>
        <strain evidence="9">DSM 21500</strain>
    </source>
</reference>
<name>A0A1W1YCA6_9LACT</name>
<accession>A0A1W1YCA6</accession>
<evidence type="ECO:0000256" key="5">
    <source>
        <dbReference type="ARBA" id="ARBA00023136"/>
    </source>
</evidence>
<dbReference type="InterPro" id="IPR051791">
    <property type="entry name" value="Pra-immunoreactive"/>
</dbReference>
<keyword evidence="4 6" id="KW-1133">Transmembrane helix</keyword>
<feature type="transmembrane region" description="Helical" evidence="6">
    <location>
        <begin position="171"/>
        <end position="190"/>
    </location>
</feature>
<dbReference type="GO" id="GO:0005886">
    <property type="term" value="C:plasma membrane"/>
    <property type="evidence" value="ECO:0007669"/>
    <property type="project" value="UniProtKB-SubCell"/>
</dbReference>
<organism evidence="8 9">
    <name type="scientific">Aerococcus suis</name>
    <dbReference type="NCBI Taxonomy" id="371602"/>
    <lineage>
        <taxon>Bacteria</taxon>
        <taxon>Bacillati</taxon>
        <taxon>Bacillota</taxon>
        <taxon>Bacilli</taxon>
        <taxon>Lactobacillales</taxon>
        <taxon>Aerococcaceae</taxon>
        <taxon>Aerococcus</taxon>
    </lineage>
</organism>
<evidence type="ECO:0000313" key="9">
    <source>
        <dbReference type="Proteomes" id="UP000243884"/>
    </source>
</evidence>
<keyword evidence="2" id="KW-1003">Cell membrane</keyword>
<evidence type="ECO:0000256" key="3">
    <source>
        <dbReference type="ARBA" id="ARBA00022692"/>
    </source>
</evidence>
<sequence length="219" mass="25646">MRFKKKSKETSSAVEAPPQLTARVFHGNLEKEESRQRHEWQFANRKYKKSAFRLFDENRQNIQRSITSGFSRQIYGGFWIRLLAYSFDWMIVQLLIFLCVGIIDFFLSEPLVVTSSVMDYLVRTFILIIYFTISSYVFNGQTLGKILCDLQVINDNETRLSMKTCFIREGLGKFILSTIPLLGIVVIFTPKRESFIDLFMDTNVIALKQFRLIMTEEPF</sequence>
<dbReference type="PANTHER" id="PTHR36115">
    <property type="entry name" value="PROLINE-RICH ANTIGEN HOMOLOG-RELATED"/>
    <property type="match status" value="1"/>
</dbReference>
<dbReference type="RefSeq" id="WP_159444420.1">
    <property type="nucleotide sequence ID" value="NZ_FWXK01000002.1"/>
</dbReference>
<keyword evidence="9" id="KW-1185">Reference proteome</keyword>
<gene>
    <name evidence="8" type="ORF">SAMN04487984_0564</name>
</gene>
<evidence type="ECO:0000313" key="8">
    <source>
        <dbReference type="EMBL" id="SMC33779.1"/>
    </source>
</evidence>
<evidence type="ECO:0000256" key="6">
    <source>
        <dbReference type="SAM" id="Phobius"/>
    </source>
</evidence>